<evidence type="ECO:0000313" key="1">
    <source>
        <dbReference type="EMBL" id="KAJ2805264.1"/>
    </source>
</evidence>
<sequence length="449" mass="48275">MQAVRSGRHVRAMDIELAHPVELRGYLEKVLGLLARADTEWTRVSRLTLRLFPRRSSDAATAALVPACGRALARLLPAVRVLTVAGGGDDGQTDGLLGSIASRYAAQLVEFHGNVPVALAVPAFSAELTHLRLSLDGRTQRLPRINAHALRSLSLYGVGSGFSWACFGDTQNPAVVNFASLRSIEITYGVCFLGDEDEDDGDGGGTDNAPRRRESHGEMEIRLPQLRKLRIVGCPASCALLEAGVFPEYLAQARVYGSSSALALISSSRLRRVGRLDINVQSLDAAGGGDFYTMSNRVFGARGPGTSSFLYVGRQVPVDPAMVEWTRLERLLVMSPLSAATLLALVARLPRLVSLVSFRTLLVDVSDACAAHSTLPGKARSHVERLGVIYDDTCAVEDAEMLVGHLLLGNTRLRSLTLPVAHMGMAKALVEQHRLAAPHLAGVALRPHF</sequence>
<dbReference type="Proteomes" id="UP001140087">
    <property type="component" value="Unassembled WGS sequence"/>
</dbReference>
<keyword evidence="2" id="KW-1185">Reference proteome</keyword>
<accession>A0ACC1LBU6</accession>
<comment type="caution">
    <text evidence="1">The sequence shown here is derived from an EMBL/GenBank/DDBJ whole genome shotgun (WGS) entry which is preliminary data.</text>
</comment>
<protein>
    <submittedName>
        <fullName evidence="1">Uncharacterized protein</fullName>
    </submittedName>
</protein>
<evidence type="ECO:0000313" key="2">
    <source>
        <dbReference type="Proteomes" id="UP001140087"/>
    </source>
</evidence>
<reference evidence="1" key="1">
    <citation type="submission" date="2022-07" db="EMBL/GenBank/DDBJ databases">
        <title>Phylogenomic reconstructions and comparative analyses of Kickxellomycotina fungi.</title>
        <authorList>
            <person name="Reynolds N.K."/>
            <person name="Stajich J.E."/>
            <person name="Barry K."/>
            <person name="Grigoriev I.V."/>
            <person name="Crous P."/>
            <person name="Smith M.E."/>
        </authorList>
    </citation>
    <scope>NUCLEOTIDE SEQUENCE</scope>
    <source>
        <strain evidence="1">BCRC 34780</strain>
    </source>
</reference>
<gene>
    <name evidence="1" type="ORF">H4R21_001324</name>
</gene>
<organism evidence="1 2">
    <name type="scientific">Coemansia helicoidea</name>
    <dbReference type="NCBI Taxonomy" id="1286919"/>
    <lineage>
        <taxon>Eukaryota</taxon>
        <taxon>Fungi</taxon>
        <taxon>Fungi incertae sedis</taxon>
        <taxon>Zoopagomycota</taxon>
        <taxon>Kickxellomycotina</taxon>
        <taxon>Kickxellomycetes</taxon>
        <taxon>Kickxellales</taxon>
        <taxon>Kickxellaceae</taxon>
        <taxon>Coemansia</taxon>
    </lineage>
</organism>
<name>A0ACC1LBU6_9FUNG</name>
<proteinExistence type="predicted"/>
<dbReference type="EMBL" id="JANBUN010000262">
    <property type="protein sequence ID" value="KAJ2805264.1"/>
    <property type="molecule type" value="Genomic_DNA"/>
</dbReference>